<evidence type="ECO:0008006" key="3">
    <source>
        <dbReference type="Google" id="ProtNLM"/>
    </source>
</evidence>
<accession>A0ABY6KHB9</accession>
<organism evidence="1 2">
    <name type="scientific">Cordylochernes scorpioides</name>
    <dbReference type="NCBI Taxonomy" id="51811"/>
    <lineage>
        <taxon>Eukaryota</taxon>
        <taxon>Metazoa</taxon>
        <taxon>Ecdysozoa</taxon>
        <taxon>Arthropoda</taxon>
        <taxon>Chelicerata</taxon>
        <taxon>Arachnida</taxon>
        <taxon>Pseudoscorpiones</taxon>
        <taxon>Cheliferoidea</taxon>
        <taxon>Chernetidae</taxon>
        <taxon>Cordylochernes</taxon>
    </lineage>
</organism>
<keyword evidence="2" id="KW-1185">Reference proteome</keyword>
<dbReference type="Proteomes" id="UP001235939">
    <property type="component" value="Chromosome 05"/>
</dbReference>
<protein>
    <recommendedName>
        <fullName evidence="3">Maturase K</fullName>
    </recommendedName>
</protein>
<evidence type="ECO:0000313" key="1">
    <source>
        <dbReference type="EMBL" id="UYV67988.1"/>
    </source>
</evidence>
<name>A0ABY6KHB9_9ARAC</name>
<evidence type="ECO:0000313" key="2">
    <source>
        <dbReference type="Proteomes" id="UP001235939"/>
    </source>
</evidence>
<reference evidence="1 2" key="1">
    <citation type="submission" date="2022-01" db="EMBL/GenBank/DDBJ databases">
        <title>A chromosomal length assembly of Cordylochernes scorpioides.</title>
        <authorList>
            <person name="Zeh D."/>
            <person name="Zeh J."/>
        </authorList>
    </citation>
    <scope>NUCLEOTIDE SEQUENCE [LARGE SCALE GENOMIC DNA]</scope>
    <source>
        <strain evidence="1">IN4F17</strain>
        <tissue evidence="1">Whole Body</tissue>
    </source>
</reference>
<gene>
    <name evidence="1" type="ORF">LAZ67_5002718</name>
</gene>
<dbReference type="EMBL" id="CP092867">
    <property type="protein sequence ID" value="UYV67988.1"/>
    <property type="molecule type" value="Genomic_DNA"/>
</dbReference>
<sequence>MLRRLEKPLAQSGFVVISSTGISSSWREGLALTRRWIPGVSFGKYRSWPQGLLDYLQFVFPKLRSISTKAGIVALSPNYSARLQRRSIYQ</sequence>
<proteinExistence type="predicted"/>